<dbReference type="EMBL" id="JAUHHV010000007">
    <property type="protein sequence ID" value="KAK1417038.1"/>
    <property type="molecule type" value="Genomic_DNA"/>
</dbReference>
<dbReference type="PANTHER" id="PTHR35510:SF1">
    <property type="entry name" value="DBH-LIKE MONOOXYGENASE"/>
    <property type="match status" value="1"/>
</dbReference>
<gene>
    <name evidence="1" type="ORF">QVD17_26160</name>
</gene>
<dbReference type="PANTHER" id="PTHR35510">
    <property type="entry name" value="DBH-LIKE MONOOXYGENASE"/>
    <property type="match status" value="1"/>
</dbReference>
<accession>A0AAD8K8F4</accession>
<sequence>MKRKDVDEVNDHFFDFTLSSPATKIRRLDAELAPIIDEQEALNSMACGQSIPFQDNFMEQSMEDVPIAIDELSNSVPVNEERAIVLFNPNNNTPLLQTPAPFSISTDSHFISRFKNPVIWSNGLDTLRSLAADESQKQDDNSGVINGCLAVVPWVPNQSQHLATPEFNASGAQTSDMMDSDAMDVEDNHNTQPMPKHNHVTPSATQDWSQWQQHCMVQQPPSDFSTPITWLG</sequence>
<evidence type="ECO:0000313" key="2">
    <source>
        <dbReference type="Proteomes" id="UP001229421"/>
    </source>
</evidence>
<dbReference type="AlphaFoldDB" id="A0AAD8K8F4"/>
<protein>
    <submittedName>
        <fullName evidence="1">Uncharacterized protein</fullName>
    </submittedName>
</protein>
<comment type="caution">
    <text evidence="1">The sequence shown here is derived from an EMBL/GenBank/DDBJ whole genome shotgun (WGS) entry which is preliminary data.</text>
</comment>
<name>A0AAD8K8F4_TARER</name>
<dbReference type="Proteomes" id="UP001229421">
    <property type="component" value="Unassembled WGS sequence"/>
</dbReference>
<proteinExistence type="predicted"/>
<evidence type="ECO:0000313" key="1">
    <source>
        <dbReference type="EMBL" id="KAK1417038.1"/>
    </source>
</evidence>
<organism evidence="1 2">
    <name type="scientific">Tagetes erecta</name>
    <name type="common">African marigold</name>
    <dbReference type="NCBI Taxonomy" id="13708"/>
    <lineage>
        <taxon>Eukaryota</taxon>
        <taxon>Viridiplantae</taxon>
        <taxon>Streptophyta</taxon>
        <taxon>Embryophyta</taxon>
        <taxon>Tracheophyta</taxon>
        <taxon>Spermatophyta</taxon>
        <taxon>Magnoliopsida</taxon>
        <taxon>eudicotyledons</taxon>
        <taxon>Gunneridae</taxon>
        <taxon>Pentapetalae</taxon>
        <taxon>asterids</taxon>
        <taxon>campanulids</taxon>
        <taxon>Asterales</taxon>
        <taxon>Asteraceae</taxon>
        <taxon>Asteroideae</taxon>
        <taxon>Heliantheae alliance</taxon>
        <taxon>Tageteae</taxon>
        <taxon>Tagetes</taxon>
    </lineage>
</organism>
<reference evidence="1" key="1">
    <citation type="journal article" date="2023" name="bioRxiv">
        <title>Improved chromosome-level genome assembly for marigold (Tagetes erecta).</title>
        <authorList>
            <person name="Jiang F."/>
            <person name="Yuan L."/>
            <person name="Wang S."/>
            <person name="Wang H."/>
            <person name="Xu D."/>
            <person name="Wang A."/>
            <person name="Fan W."/>
        </authorList>
    </citation>
    <scope>NUCLEOTIDE SEQUENCE</scope>
    <source>
        <strain evidence="1">WSJ</strain>
        <tissue evidence="1">Leaf</tissue>
    </source>
</reference>
<keyword evidence="2" id="KW-1185">Reference proteome</keyword>